<proteinExistence type="predicted"/>
<comment type="caution">
    <text evidence="1">The sequence shown here is derived from an EMBL/GenBank/DDBJ whole genome shotgun (WGS) entry which is preliminary data.</text>
</comment>
<dbReference type="AlphaFoldDB" id="A0A1J5PGB4"/>
<reference evidence="1" key="1">
    <citation type="submission" date="2016-10" db="EMBL/GenBank/DDBJ databases">
        <title>Sequence of Gallionella enrichment culture.</title>
        <authorList>
            <person name="Poehlein A."/>
            <person name="Muehling M."/>
            <person name="Daniel R."/>
        </authorList>
    </citation>
    <scope>NUCLEOTIDE SEQUENCE</scope>
</reference>
<evidence type="ECO:0000313" key="1">
    <source>
        <dbReference type="EMBL" id="OIQ70462.1"/>
    </source>
</evidence>
<accession>A0A1J5PGB4</accession>
<protein>
    <submittedName>
        <fullName evidence="1">Uncharacterized protein</fullName>
    </submittedName>
</protein>
<name>A0A1J5PGB4_9ZZZZ</name>
<gene>
    <name evidence="1" type="ORF">GALL_479240</name>
</gene>
<organism evidence="1">
    <name type="scientific">mine drainage metagenome</name>
    <dbReference type="NCBI Taxonomy" id="410659"/>
    <lineage>
        <taxon>unclassified sequences</taxon>
        <taxon>metagenomes</taxon>
        <taxon>ecological metagenomes</taxon>
    </lineage>
</organism>
<dbReference type="EMBL" id="MLJW01004191">
    <property type="protein sequence ID" value="OIQ70462.1"/>
    <property type="molecule type" value="Genomic_DNA"/>
</dbReference>
<sequence length="140" mass="15869">MYDGHLDLCLALRAIPLECVLHELHVAVRFDQACQMLAFLGVGVAQRLRVEQTDDLPVEQAFPGLEQVLCAARERRIHQNGRVRRKRPGKFQEVKADNCTTDAVYLAQRRVVPQIHLDEVHLERQKLLPACPQVAGARCL</sequence>